<protein>
    <submittedName>
        <fullName evidence="2">Uncharacterized protein</fullName>
    </submittedName>
</protein>
<dbReference type="AlphaFoldDB" id="A0AAJ0CVI4"/>
<organism evidence="2 3">
    <name type="scientific">Conoideocrella luteorostrata</name>
    <dbReference type="NCBI Taxonomy" id="1105319"/>
    <lineage>
        <taxon>Eukaryota</taxon>
        <taxon>Fungi</taxon>
        <taxon>Dikarya</taxon>
        <taxon>Ascomycota</taxon>
        <taxon>Pezizomycotina</taxon>
        <taxon>Sordariomycetes</taxon>
        <taxon>Hypocreomycetidae</taxon>
        <taxon>Hypocreales</taxon>
        <taxon>Clavicipitaceae</taxon>
        <taxon>Conoideocrella</taxon>
    </lineage>
</organism>
<proteinExistence type="predicted"/>
<feature type="chain" id="PRO_5042579989" evidence="1">
    <location>
        <begin position="19"/>
        <end position="160"/>
    </location>
</feature>
<reference evidence="2" key="1">
    <citation type="submission" date="2023-06" db="EMBL/GenBank/DDBJ databases">
        <title>Conoideocrella luteorostrata (Hypocreales: Clavicipitaceae), a potential biocontrol fungus for elongate hemlock scale in United States Christmas tree production areas.</title>
        <authorList>
            <person name="Barrett H."/>
            <person name="Lovett B."/>
            <person name="Macias A.M."/>
            <person name="Stajich J.E."/>
            <person name="Kasson M.T."/>
        </authorList>
    </citation>
    <scope>NUCLEOTIDE SEQUENCE</scope>
    <source>
        <strain evidence="2">ARSEF 14590</strain>
    </source>
</reference>
<comment type="caution">
    <text evidence="2">The sequence shown here is derived from an EMBL/GenBank/DDBJ whole genome shotgun (WGS) entry which is preliminary data.</text>
</comment>
<dbReference type="Proteomes" id="UP001251528">
    <property type="component" value="Unassembled WGS sequence"/>
</dbReference>
<evidence type="ECO:0000256" key="1">
    <source>
        <dbReference type="SAM" id="SignalP"/>
    </source>
</evidence>
<gene>
    <name evidence="2" type="ORF">QQS21_002262</name>
</gene>
<sequence length="160" mass="17961">MFYKCILGPVVLASLAMGLPKSQLTEDAGRSNSTRADINWSIDSVWSWDASSGFFNGGFDISAPANYFRTAPSFEVTCWRGHTEPDDWRKCAPSPDEVHTGAVFFRRLPRQQDGLLEDVWVSHQFLSGGFAFNVTGYALVDWTEDIFKKRKMPVVSKQVS</sequence>
<name>A0AAJ0CVI4_9HYPO</name>
<accession>A0AAJ0CVI4</accession>
<keyword evidence="1" id="KW-0732">Signal</keyword>
<feature type="signal peptide" evidence="1">
    <location>
        <begin position="1"/>
        <end position="18"/>
    </location>
</feature>
<evidence type="ECO:0000313" key="2">
    <source>
        <dbReference type="EMBL" id="KAK2609180.1"/>
    </source>
</evidence>
<evidence type="ECO:0000313" key="3">
    <source>
        <dbReference type="Proteomes" id="UP001251528"/>
    </source>
</evidence>
<dbReference type="EMBL" id="JASWJB010000026">
    <property type="protein sequence ID" value="KAK2609180.1"/>
    <property type="molecule type" value="Genomic_DNA"/>
</dbReference>
<keyword evidence="3" id="KW-1185">Reference proteome</keyword>